<accession>A0AAI8YKT2</accession>
<comment type="caution">
    <text evidence="1">The sequence shown here is derived from an EMBL/GenBank/DDBJ whole genome shotgun (WGS) entry which is preliminary data.</text>
</comment>
<gene>
    <name evidence="1" type="ORF">KHLLAP_LOCUS8840</name>
</gene>
<reference evidence="1" key="1">
    <citation type="submission" date="2023-10" db="EMBL/GenBank/DDBJ databases">
        <authorList>
            <person name="Hackl T."/>
        </authorList>
    </citation>
    <scope>NUCLEOTIDE SEQUENCE</scope>
</reference>
<name>A0AAI8YKT2_9PEZI</name>
<evidence type="ECO:0000313" key="2">
    <source>
        <dbReference type="Proteomes" id="UP001295740"/>
    </source>
</evidence>
<dbReference type="Proteomes" id="UP001295740">
    <property type="component" value="Unassembled WGS sequence"/>
</dbReference>
<sequence>MEVVASEQAWKDSDTGELVFDHIGAILRQGSCYFSSRQYDRYAPIDVTKLHFQEIPEAFLYAPLPAGITRAPDPLPSATV</sequence>
<evidence type="ECO:0000313" key="1">
    <source>
        <dbReference type="EMBL" id="CAJ2508372.1"/>
    </source>
</evidence>
<protein>
    <submittedName>
        <fullName evidence="1">Uu.00g133980.m01.CDS01</fullName>
    </submittedName>
</protein>
<dbReference type="AlphaFoldDB" id="A0AAI8YKT2"/>
<organism evidence="1 2">
    <name type="scientific">Anthostomella pinea</name>
    <dbReference type="NCBI Taxonomy" id="933095"/>
    <lineage>
        <taxon>Eukaryota</taxon>
        <taxon>Fungi</taxon>
        <taxon>Dikarya</taxon>
        <taxon>Ascomycota</taxon>
        <taxon>Pezizomycotina</taxon>
        <taxon>Sordariomycetes</taxon>
        <taxon>Xylariomycetidae</taxon>
        <taxon>Xylariales</taxon>
        <taxon>Xylariaceae</taxon>
        <taxon>Anthostomella</taxon>
    </lineage>
</organism>
<dbReference type="EMBL" id="CAUWAG010000011">
    <property type="protein sequence ID" value="CAJ2508372.1"/>
    <property type="molecule type" value="Genomic_DNA"/>
</dbReference>
<proteinExistence type="predicted"/>
<keyword evidence="2" id="KW-1185">Reference proteome</keyword>